<comment type="caution">
    <text evidence="1">The sequence shown here is derived from an EMBL/GenBank/DDBJ whole genome shotgun (WGS) entry which is preliminary data.</text>
</comment>
<reference evidence="1" key="2">
    <citation type="journal article" date="2016" name="Fungal Biol.">
        <title>Ochratoxin A production by Penicillium thymicola.</title>
        <authorList>
            <person name="Nguyen H.D.T."/>
            <person name="McMullin D.R."/>
            <person name="Ponomareva E."/>
            <person name="Riley R."/>
            <person name="Pomraning K.R."/>
            <person name="Baker S.E."/>
            <person name="Seifert K.A."/>
        </authorList>
    </citation>
    <scope>NUCLEOTIDE SEQUENCE</scope>
    <source>
        <strain evidence="1">DAOM 180753</strain>
    </source>
</reference>
<dbReference type="EMBL" id="LACB01000536">
    <property type="protein sequence ID" value="KAJ9482601.1"/>
    <property type="molecule type" value="Genomic_DNA"/>
</dbReference>
<evidence type="ECO:0000313" key="2">
    <source>
        <dbReference type="Proteomes" id="UP001227192"/>
    </source>
</evidence>
<organism evidence="1 2">
    <name type="scientific">Penicillium thymicola</name>
    <dbReference type="NCBI Taxonomy" id="293382"/>
    <lineage>
        <taxon>Eukaryota</taxon>
        <taxon>Fungi</taxon>
        <taxon>Dikarya</taxon>
        <taxon>Ascomycota</taxon>
        <taxon>Pezizomycotina</taxon>
        <taxon>Eurotiomycetes</taxon>
        <taxon>Eurotiomycetidae</taxon>
        <taxon>Eurotiales</taxon>
        <taxon>Aspergillaceae</taxon>
        <taxon>Penicillium</taxon>
    </lineage>
</organism>
<dbReference type="Proteomes" id="UP001227192">
    <property type="component" value="Unassembled WGS sequence"/>
</dbReference>
<proteinExistence type="predicted"/>
<sequence length="86" mass="9656">MLSLISKSSVRKPVRSVFATYLHIIINSLGIERKKVRFFKKNPRSGEGQPRSQRGNLVLPSPCLERVGPTHQFPRLSPTHCCVDAS</sequence>
<accession>A0AAI9T956</accession>
<reference evidence="1" key="1">
    <citation type="submission" date="2015-06" db="EMBL/GenBank/DDBJ databases">
        <authorList>
            <person name="Nguyen H."/>
        </authorList>
    </citation>
    <scope>NUCLEOTIDE SEQUENCE</scope>
    <source>
        <strain evidence="1">DAOM 180753</strain>
    </source>
</reference>
<keyword evidence="2" id="KW-1185">Reference proteome</keyword>
<dbReference type="AlphaFoldDB" id="A0AAI9T956"/>
<name>A0AAI9T956_PENTH</name>
<evidence type="ECO:0000313" key="1">
    <source>
        <dbReference type="EMBL" id="KAJ9482601.1"/>
    </source>
</evidence>
<protein>
    <submittedName>
        <fullName evidence="1">Uncharacterized protein</fullName>
    </submittedName>
</protein>
<gene>
    <name evidence="1" type="ORF">VN97_g10826</name>
</gene>